<dbReference type="OrthoDB" id="10526094at2759"/>
<evidence type="ECO:0000256" key="1">
    <source>
        <dbReference type="SAM" id="MobiDB-lite"/>
    </source>
</evidence>
<evidence type="ECO:0000313" key="2">
    <source>
        <dbReference type="EMBL" id="EMD63336.1"/>
    </source>
</evidence>
<reference evidence="2 3" key="1">
    <citation type="journal article" date="2012" name="PLoS Pathog.">
        <title>Diverse lifestyles and strategies of plant pathogenesis encoded in the genomes of eighteen Dothideomycetes fungi.</title>
        <authorList>
            <person name="Ohm R.A."/>
            <person name="Feau N."/>
            <person name="Henrissat B."/>
            <person name="Schoch C.L."/>
            <person name="Horwitz B.A."/>
            <person name="Barry K.W."/>
            <person name="Condon B.J."/>
            <person name="Copeland A.C."/>
            <person name="Dhillon B."/>
            <person name="Glaser F."/>
            <person name="Hesse C.N."/>
            <person name="Kosti I."/>
            <person name="LaButti K."/>
            <person name="Lindquist E.A."/>
            <person name="Lucas S."/>
            <person name="Salamov A.A."/>
            <person name="Bradshaw R.E."/>
            <person name="Ciuffetti L."/>
            <person name="Hamelin R.C."/>
            <person name="Kema G.H.J."/>
            <person name="Lawrence C."/>
            <person name="Scott J.A."/>
            <person name="Spatafora J.W."/>
            <person name="Turgeon B.G."/>
            <person name="de Wit P.J.G.M."/>
            <person name="Zhong S."/>
            <person name="Goodwin S.B."/>
            <person name="Grigoriev I.V."/>
        </authorList>
    </citation>
    <scope>NUCLEOTIDE SEQUENCE [LARGE SCALE GENOMIC DNA]</scope>
    <source>
        <strain evidence="3">ND90Pr / ATCC 201652</strain>
    </source>
</reference>
<feature type="region of interest" description="Disordered" evidence="1">
    <location>
        <begin position="1"/>
        <end position="23"/>
    </location>
</feature>
<dbReference type="HOGENOM" id="CLU_1927428_0_0_1"/>
<dbReference type="AlphaFoldDB" id="M2T2A1"/>
<reference evidence="3" key="2">
    <citation type="journal article" date="2013" name="PLoS Genet.">
        <title>Comparative genome structure, secondary metabolite, and effector coding capacity across Cochliobolus pathogens.</title>
        <authorList>
            <person name="Condon B.J."/>
            <person name="Leng Y."/>
            <person name="Wu D."/>
            <person name="Bushley K.E."/>
            <person name="Ohm R.A."/>
            <person name="Otillar R."/>
            <person name="Martin J."/>
            <person name="Schackwitz W."/>
            <person name="Grimwood J."/>
            <person name="MohdZainudin N."/>
            <person name="Xue C."/>
            <person name="Wang R."/>
            <person name="Manning V.A."/>
            <person name="Dhillon B."/>
            <person name="Tu Z.J."/>
            <person name="Steffenson B.J."/>
            <person name="Salamov A."/>
            <person name="Sun H."/>
            <person name="Lowry S."/>
            <person name="LaButti K."/>
            <person name="Han J."/>
            <person name="Copeland A."/>
            <person name="Lindquist E."/>
            <person name="Barry K."/>
            <person name="Schmutz J."/>
            <person name="Baker S.E."/>
            <person name="Ciuffetti L.M."/>
            <person name="Grigoriev I.V."/>
            <person name="Zhong S."/>
            <person name="Turgeon B.G."/>
        </authorList>
    </citation>
    <scope>NUCLEOTIDE SEQUENCE [LARGE SCALE GENOMIC DNA]</scope>
    <source>
        <strain evidence="3">ND90Pr / ATCC 201652</strain>
    </source>
</reference>
<dbReference type="RefSeq" id="XP_007701518.1">
    <property type="nucleotide sequence ID" value="XM_007703328.1"/>
</dbReference>
<dbReference type="KEGG" id="bsc:COCSADRAFT_340316"/>
<keyword evidence="3" id="KW-1185">Reference proteome</keyword>
<organism evidence="2 3">
    <name type="scientific">Cochliobolus sativus (strain ND90Pr / ATCC 201652)</name>
    <name type="common">Common root rot and spot blotch fungus</name>
    <name type="synonym">Bipolaris sorokiniana</name>
    <dbReference type="NCBI Taxonomy" id="665912"/>
    <lineage>
        <taxon>Eukaryota</taxon>
        <taxon>Fungi</taxon>
        <taxon>Dikarya</taxon>
        <taxon>Ascomycota</taxon>
        <taxon>Pezizomycotina</taxon>
        <taxon>Dothideomycetes</taxon>
        <taxon>Pleosporomycetidae</taxon>
        <taxon>Pleosporales</taxon>
        <taxon>Pleosporineae</taxon>
        <taxon>Pleosporaceae</taxon>
        <taxon>Bipolaris</taxon>
    </lineage>
</organism>
<evidence type="ECO:0000313" key="3">
    <source>
        <dbReference type="Proteomes" id="UP000016934"/>
    </source>
</evidence>
<protein>
    <submittedName>
        <fullName evidence="2">Uncharacterized protein</fullName>
    </submittedName>
</protein>
<accession>M2T2A1</accession>
<dbReference type="GeneID" id="19137411"/>
<dbReference type="Proteomes" id="UP000016934">
    <property type="component" value="Unassembled WGS sequence"/>
</dbReference>
<name>M2T2A1_COCSN</name>
<proteinExistence type="predicted"/>
<dbReference type="EMBL" id="KB445645">
    <property type="protein sequence ID" value="EMD63336.1"/>
    <property type="molecule type" value="Genomic_DNA"/>
</dbReference>
<gene>
    <name evidence="2" type="ORF">COCSADRAFT_340316</name>
</gene>
<sequence length="131" mass="15036">MAVITQRRTKEERPPKCQKKNLPNKGCQKEKIEGVGYHALFAKKRTENQMQRRALVQRGWMNICVPLEQSSFFLQVLSGPKINAFWGRWGSDVVRACFALVSFFYLGLGGYTPCVMYNLQLHCRILHQGGT</sequence>